<organism evidence="1 2">
    <name type="scientific">Pelotomaculum propionicicum</name>
    <dbReference type="NCBI Taxonomy" id="258475"/>
    <lineage>
        <taxon>Bacteria</taxon>
        <taxon>Bacillati</taxon>
        <taxon>Bacillota</taxon>
        <taxon>Clostridia</taxon>
        <taxon>Eubacteriales</taxon>
        <taxon>Desulfotomaculaceae</taxon>
        <taxon>Pelotomaculum</taxon>
    </lineage>
</organism>
<dbReference type="Proteomes" id="UP000297597">
    <property type="component" value="Unassembled WGS sequence"/>
</dbReference>
<gene>
    <name evidence="1" type="ORF">Pmgp_00305</name>
</gene>
<accession>A0A4Y7RWX4</accession>
<evidence type="ECO:0000313" key="1">
    <source>
        <dbReference type="EMBL" id="TEB13411.1"/>
    </source>
</evidence>
<dbReference type="AlphaFoldDB" id="A0A4Y7RWX4"/>
<proteinExistence type="predicted"/>
<sequence>MKFYQKAGENAMANKVLEICDAIELTREVTMEIVRPLAITIDPDGSSVHVKSIRDLEQIPGTLKFEERDGDVYTHNASKTICGVRFFCLLTRDEYEAVRLQEAS</sequence>
<protein>
    <submittedName>
        <fullName evidence="1">Uncharacterized protein</fullName>
    </submittedName>
</protein>
<evidence type="ECO:0000313" key="2">
    <source>
        <dbReference type="Proteomes" id="UP000297597"/>
    </source>
</evidence>
<keyword evidence="2" id="KW-1185">Reference proteome</keyword>
<name>A0A4Y7RWX4_9FIRM</name>
<dbReference type="EMBL" id="QFFZ01000002">
    <property type="protein sequence ID" value="TEB13411.1"/>
    <property type="molecule type" value="Genomic_DNA"/>
</dbReference>
<reference evidence="1 2" key="1">
    <citation type="journal article" date="2018" name="Environ. Microbiol.">
        <title>Novel energy conservation strategies and behaviour of Pelotomaculum schinkii driving syntrophic propionate catabolism.</title>
        <authorList>
            <person name="Hidalgo-Ahumada C.A.P."/>
            <person name="Nobu M.K."/>
            <person name="Narihiro T."/>
            <person name="Tamaki H."/>
            <person name="Liu W.T."/>
            <person name="Kamagata Y."/>
            <person name="Stams A.J.M."/>
            <person name="Imachi H."/>
            <person name="Sousa D.Z."/>
        </authorList>
    </citation>
    <scope>NUCLEOTIDE SEQUENCE [LARGE SCALE GENOMIC DNA]</scope>
    <source>
        <strain evidence="1 2">MGP</strain>
    </source>
</reference>
<comment type="caution">
    <text evidence="1">The sequence shown here is derived from an EMBL/GenBank/DDBJ whole genome shotgun (WGS) entry which is preliminary data.</text>
</comment>